<evidence type="ECO:0000256" key="1">
    <source>
        <dbReference type="ARBA" id="ARBA00008987"/>
    </source>
</evidence>
<dbReference type="InterPro" id="IPR013766">
    <property type="entry name" value="Thioredoxin_domain"/>
</dbReference>
<evidence type="ECO:0000313" key="9">
    <source>
        <dbReference type="Proteomes" id="UP001589647"/>
    </source>
</evidence>
<comment type="similarity">
    <text evidence="1 6">Belongs to the thioredoxin family.</text>
</comment>
<dbReference type="EMBL" id="JBHMEI010000024">
    <property type="protein sequence ID" value="MFB9205069.1"/>
    <property type="molecule type" value="Genomic_DNA"/>
</dbReference>
<keyword evidence="9" id="KW-1185">Reference proteome</keyword>
<evidence type="ECO:0000259" key="7">
    <source>
        <dbReference type="PROSITE" id="PS51352"/>
    </source>
</evidence>
<evidence type="ECO:0000256" key="4">
    <source>
        <dbReference type="ARBA" id="ARBA00023157"/>
    </source>
</evidence>
<dbReference type="SUPFAM" id="SSF52833">
    <property type="entry name" value="Thioredoxin-like"/>
    <property type="match status" value="1"/>
</dbReference>
<keyword evidence="2" id="KW-0813">Transport</keyword>
<feature type="domain" description="Thioredoxin" evidence="7">
    <location>
        <begin position="1"/>
        <end position="113"/>
    </location>
</feature>
<evidence type="ECO:0000256" key="6">
    <source>
        <dbReference type="PIRNR" id="PIRNR000077"/>
    </source>
</evidence>
<protein>
    <recommendedName>
        <fullName evidence="6">Thioredoxin</fullName>
    </recommendedName>
</protein>
<dbReference type="Proteomes" id="UP001589647">
    <property type="component" value="Unassembled WGS sequence"/>
</dbReference>
<dbReference type="PROSITE" id="PS51352">
    <property type="entry name" value="THIOREDOXIN_2"/>
    <property type="match status" value="1"/>
</dbReference>
<dbReference type="RefSeq" id="WP_189653308.1">
    <property type="nucleotide sequence ID" value="NZ_BMRC01000039.1"/>
</dbReference>
<keyword evidence="5" id="KW-0676">Redox-active center</keyword>
<dbReference type="CDD" id="cd02947">
    <property type="entry name" value="TRX_family"/>
    <property type="match status" value="1"/>
</dbReference>
<evidence type="ECO:0000256" key="2">
    <source>
        <dbReference type="ARBA" id="ARBA00022448"/>
    </source>
</evidence>
<evidence type="ECO:0000256" key="5">
    <source>
        <dbReference type="ARBA" id="ARBA00023284"/>
    </source>
</evidence>
<dbReference type="PANTHER" id="PTHR45663:SF11">
    <property type="entry name" value="GEO12009P1"/>
    <property type="match status" value="1"/>
</dbReference>
<keyword evidence="4" id="KW-1015">Disulfide bond</keyword>
<name>A0ABV5IKM1_9ACTN</name>
<dbReference type="PIRSF" id="PIRSF000077">
    <property type="entry name" value="Thioredoxin"/>
    <property type="match status" value="1"/>
</dbReference>
<comment type="caution">
    <text evidence="8">The sequence shown here is derived from an EMBL/GenBank/DDBJ whole genome shotgun (WGS) entry which is preliminary data.</text>
</comment>
<dbReference type="Pfam" id="PF00085">
    <property type="entry name" value="Thioredoxin"/>
    <property type="match status" value="1"/>
</dbReference>
<proteinExistence type="inferred from homology"/>
<accession>A0ABV5IKM1</accession>
<dbReference type="Gene3D" id="3.40.30.10">
    <property type="entry name" value="Glutaredoxin"/>
    <property type="match status" value="1"/>
</dbReference>
<reference evidence="8 9" key="1">
    <citation type="submission" date="2024-09" db="EMBL/GenBank/DDBJ databases">
        <authorList>
            <person name="Sun Q."/>
            <person name="Mori K."/>
        </authorList>
    </citation>
    <scope>NUCLEOTIDE SEQUENCE [LARGE SCALE GENOMIC DNA]</scope>
    <source>
        <strain evidence="8 9">CCM 3426</strain>
    </source>
</reference>
<dbReference type="PANTHER" id="PTHR45663">
    <property type="entry name" value="GEO12009P1"/>
    <property type="match status" value="1"/>
</dbReference>
<gene>
    <name evidence="8" type="ORF">ACFFV7_28005</name>
</gene>
<dbReference type="InterPro" id="IPR036249">
    <property type="entry name" value="Thioredoxin-like_sf"/>
</dbReference>
<sequence>MPAHAPGSVRSVTEQTFAEHVVQAERPVLVQFWATWCRPCQMVTPVVESLAADRAGEVDVVKVDLDEEPGLATRHGVTAVPAFVVYAGGNPVGSWTGAAPRHVLDQYLDAALRAAGAGR</sequence>
<organism evidence="8 9">
    <name type="scientific">Nonomuraea spiralis</name>
    <dbReference type="NCBI Taxonomy" id="46182"/>
    <lineage>
        <taxon>Bacteria</taxon>
        <taxon>Bacillati</taxon>
        <taxon>Actinomycetota</taxon>
        <taxon>Actinomycetes</taxon>
        <taxon>Streptosporangiales</taxon>
        <taxon>Streptosporangiaceae</taxon>
        <taxon>Nonomuraea</taxon>
    </lineage>
</organism>
<keyword evidence="3" id="KW-0249">Electron transport</keyword>
<evidence type="ECO:0000313" key="8">
    <source>
        <dbReference type="EMBL" id="MFB9205069.1"/>
    </source>
</evidence>
<dbReference type="InterPro" id="IPR005746">
    <property type="entry name" value="Thioredoxin"/>
</dbReference>
<evidence type="ECO:0000256" key="3">
    <source>
        <dbReference type="ARBA" id="ARBA00022982"/>
    </source>
</evidence>